<reference evidence="1" key="1">
    <citation type="submission" date="2025-08" db="UniProtKB">
        <authorList>
            <consortium name="Ensembl"/>
        </authorList>
    </citation>
    <scope>IDENTIFICATION</scope>
</reference>
<dbReference type="PANTHER" id="PTHR45710">
    <property type="entry name" value="C-TYPE LECTIN DOMAIN-CONTAINING PROTEIN 180"/>
    <property type="match status" value="1"/>
</dbReference>
<evidence type="ECO:0008006" key="3">
    <source>
        <dbReference type="Google" id="ProtNLM"/>
    </source>
</evidence>
<dbReference type="Proteomes" id="UP000694569">
    <property type="component" value="Unplaced"/>
</dbReference>
<dbReference type="Gene3D" id="3.10.100.10">
    <property type="entry name" value="Mannose-Binding Protein A, subunit A"/>
    <property type="match status" value="1"/>
</dbReference>
<evidence type="ECO:0000313" key="2">
    <source>
        <dbReference type="Proteomes" id="UP000694569"/>
    </source>
</evidence>
<proteinExistence type="predicted"/>
<dbReference type="Ensembl" id="ENSLLET00000020939.1">
    <property type="protein sequence ID" value="ENSLLEP00000020148.1"/>
    <property type="gene ID" value="ENSLLEG00000012698.1"/>
</dbReference>
<name>A0A8C5N1F4_9ANUR</name>
<protein>
    <recommendedName>
        <fullName evidence="3">C-type lectin domain-containing protein</fullName>
    </recommendedName>
</protein>
<dbReference type="InterPro" id="IPR016186">
    <property type="entry name" value="C-type_lectin-like/link_sf"/>
</dbReference>
<dbReference type="InterPro" id="IPR016187">
    <property type="entry name" value="CTDL_fold"/>
</dbReference>
<reference evidence="1" key="2">
    <citation type="submission" date="2025-09" db="UniProtKB">
        <authorList>
            <consortium name="Ensembl"/>
        </authorList>
    </citation>
    <scope>IDENTIFICATION</scope>
</reference>
<organism evidence="1 2">
    <name type="scientific">Leptobrachium leishanense</name>
    <name type="common">Leishan spiny toad</name>
    <dbReference type="NCBI Taxonomy" id="445787"/>
    <lineage>
        <taxon>Eukaryota</taxon>
        <taxon>Metazoa</taxon>
        <taxon>Chordata</taxon>
        <taxon>Craniata</taxon>
        <taxon>Vertebrata</taxon>
        <taxon>Euteleostomi</taxon>
        <taxon>Amphibia</taxon>
        <taxon>Batrachia</taxon>
        <taxon>Anura</taxon>
        <taxon>Pelobatoidea</taxon>
        <taxon>Megophryidae</taxon>
        <taxon>Leptobrachium</taxon>
    </lineage>
</organism>
<dbReference type="SUPFAM" id="SSF56436">
    <property type="entry name" value="C-type lectin-like"/>
    <property type="match status" value="1"/>
</dbReference>
<accession>A0A8C5N1F4</accession>
<evidence type="ECO:0000313" key="1">
    <source>
        <dbReference type="Ensembl" id="ENSLLEP00000020148.1"/>
    </source>
</evidence>
<dbReference type="PANTHER" id="PTHR45710:SF26">
    <property type="entry name" value="RH26557P"/>
    <property type="match status" value="1"/>
</dbReference>
<dbReference type="InterPro" id="IPR050828">
    <property type="entry name" value="C-type_lectin/matrix_domain"/>
</dbReference>
<dbReference type="OrthoDB" id="2142683at2759"/>
<keyword evidence="2" id="KW-1185">Reference proteome</keyword>
<sequence>YWTTSTVKSDLTSRHQPGGISGTMWSGVNLGLRGGGCIYFFYSSYPLVFYILCMLCHCAVHCKVDPCPRDWIRHKGHCLYFSNDRLTWDLSRKFCVSNNSKLTQLDSQEKKVTPLYDMLLYTAYHLHQHTEQEFLHNTERLWRYSEERLGGFGSLRCHWKGQSLV</sequence>
<dbReference type="AlphaFoldDB" id="A0A8C5N1F4"/>